<dbReference type="PANTHER" id="PTHR45458">
    <property type="entry name" value="SHORT-CHAIN DEHYDROGENASE/REDUCTASE SDR"/>
    <property type="match status" value="1"/>
</dbReference>
<evidence type="ECO:0000313" key="1">
    <source>
        <dbReference type="EMBL" id="MDQ0324584.1"/>
    </source>
</evidence>
<dbReference type="RefSeq" id="WP_307152857.1">
    <property type="nucleotide sequence ID" value="NZ_JAUSUK010000001.1"/>
</dbReference>
<dbReference type="Proteomes" id="UP001230253">
    <property type="component" value="Unassembled WGS sequence"/>
</dbReference>
<dbReference type="EMBL" id="JAUSUK010000001">
    <property type="protein sequence ID" value="MDQ0324584.1"/>
    <property type="molecule type" value="Genomic_DNA"/>
</dbReference>
<dbReference type="PRINTS" id="PR00081">
    <property type="entry name" value="GDHRDH"/>
</dbReference>
<dbReference type="Pfam" id="PF13561">
    <property type="entry name" value="adh_short_C2"/>
    <property type="match status" value="1"/>
</dbReference>
<reference evidence="1 2" key="1">
    <citation type="submission" date="2023-07" db="EMBL/GenBank/DDBJ databases">
        <title>Genomic Encyclopedia of Type Strains, Phase IV (KMG-IV): sequencing the most valuable type-strain genomes for metagenomic binning, comparative biology and taxonomic classification.</title>
        <authorList>
            <person name="Goeker M."/>
        </authorList>
    </citation>
    <scope>NUCLEOTIDE SEQUENCE [LARGE SCALE GENOMIC DNA]</scope>
    <source>
        <strain evidence="1 2">DSM 11549</strain>
    </source>
</reference>
<comment type="caution">
    <text evidence="1">The sequence shown here is derived from an EMBL/GenBank/DDBJ whole genome shotgun (WGS) entry which is preliminary data.</text>
</comment>
<organism evidence="1 2">
    <name type="scientific">Rhodopseudomonas julia</name>
    <dbReference type="NCBI Taxonomy" id="200617"/>
    <lineage>
        <taxon>Bacteria</taxon>
        <taxon>Pseudomonadati</taxon>
        <taxon>Pseudomonadota</taxon>
        <taxon>Alphaproteobacteria</taxon>
        <taxon>Hyphomicrobiales</taxon>
        <taxon>Nitrobacteraceae</taxon>
        <taxon>Rhodopseudomonas</taxon>
    </lineage>
</organism>
<sequence>MQRILIIGASRGIGHALSSEFVGRGWHVTGTVRHTAGTPLHALREEHPEAVEIAALDITVPAQILALREELQDRRYDILLVNAGTANANQSETIAETSTEEFIRVMVTNALSPMRVVETLADLTTPEGTISVMSSGQGSIAGNTRGGHEVYRGSKAALNQYMRSYAIRAGNTRPMLLIAPGWIKTELGGAEARYTLAESAPKLVDLLLAQTGRPGLRYEDRDGRTVAW</sequence>
<dbReference type="PANTHER" id="PTHR45458:SF1">
    <property type="entry name" value="SHORT CHAIN DEHYDROGENASE"/>
    <property type="match status" value="1"/>
</dbReference>
<evidence type="ECO:0000313" key="2">
    <source>
        <dbReference type="Proteomes" id="UP001230253"/>
    </source>
</evidence>
<dbReference type="InterPro" id="IPR052184">
    <property type="entry name" value="SDR_enzymes"/>
</dbReference>
<dbReference type="Gene3D" id="3.40.50.720">
    <property type="entry name" value="NAD(P)-binding Rossmann-like Domain"/>
    <property type="match status" value="1"/>
</dbReference>
<dbReference type="SUPFAM" id="SSF51735">
    <property type="entry name" value="NAD(P)-binding Rossmann-fold domains"/>
    <property type="match status" value="1"/>
</dbReference>
<protein>
    <submittedName>
        <fullName evidence="1">NAD(P)-dependent dehydrogenase (Short-subunit alcohol dehydrogenase family)</fullName>
    </submittedName>
</protein>
<proteinExistence type="predicted"/>
<keyword evidence="2" id="KW-1185">Reference proteome</keyword>
<dbReference type="InterPro" id="IPR002347">
    <property type="entry name" value="SDR_fam"/>
</dbReference>
<accession>A0ABU0C250</accession>
<dbReference type="InterPro" id="IPR036291">
    <property type="entry name" value="NAD(P)-bd_dom_sf"/>
</dbReference>
<name>A0ABU0C250_9BRAD</name>
<gene>
    <name evidence="1" type="ORF">J2R99_000433</name>
</gene>